<dbReference type="SUPFAM" id="SSF52540">
    <property type="entry name" value="P-loop containing nucleoside triphosphate hydrolases"/>
    <property type="match status" value="1"/>
</dbReference>
<evidence type="ECO:0000313" key="4">
    <source>
        <dbReference type="EMBL" id="SKC36116.1"/>
    </source>
</evidence>
<keyword evidence="2 4" id="KW-0808">Transferase</keyword>
<evidence type="ECO:0000313" key="5">
    <source>
        <dbReference type="Proteomes" id="UP000189777"/>
    </source>
</evidence>
<accession>A0A1T5IAA1</accession>
<evidence type="ECO:0000259" key="3">
    <source>
        <dbReference type="Pfam" id="PF00685"/>
    </source>
</evidence>
<dbReference type="RefSeq" id="WP_079569903.1">
    <property type="nucleotide sequence ID" value="NZ_FUZQ01000001.1"/>
</dbReference>
<dbReference type="Gene3D" id="3.40.50.300">
    <property type="entry name" value="P-loop containing nucleotide triphosphate hydrolases"/>
    <property type="match status" value="1"/>
</dbReference>
<dbReference type="InterPro" id="IPR000863">
    <property type="entry name" value="Sulfotransferase_dom"/>
</dbReference>
<dbReference type="STRING" id="526729.SAMN04324258_0241"/>
<dbReference type="PANTHER" id="PTHR11783">
    <property type="entry name" value="SULFOTRANSFERASE SULT"/>
    <property type="match status" value="1"/>
</dbReference>
<keyword evidence="5" id="KW-1185">Reference proteome</keyword>
<dbReference type="Pfam" id="PF00685">
    <property type="entry name" value="Sulfotransfer_1"/>
    <property type="match status" value="1"/>
</dbReference>
<dbReference type="Proteomes" id="UP000189777">
    <property type="component" value="Unassembled WGS sequence"/>
</dbReference>
<sequence>MARWLTASRTARKVRAAAEEHLPPHLGSALLTRDWETLAAHAGTTSKDARLAGALVGLRAGEDAAVVAALPPDPGEALRYLGDVARWRLGTLAAERGDAFAEAFGRLHAADLVTVATIQKSGTHWMRFFLTNYARALAAPGVERPISYPQLQQEFYGNNRWQVFREAEPYRTPCALLAGHGVSDVTMQHFRHDVDPFAFSPGRKIMLYRNPLDYVVSLYHYTIKQRPQRREEAAHPRDVIEPMLDTYALHYLTLDSYRDDPDVHVASYEDLKKDPGARFREVVRFLGLPLVDDAVDRALALSDISTIRAMEDLTGRSMVVKLDGYFTRDGSIGQWKQFFDDADVGRARRALAAHGLDLDAFTVDAG</sequence>
<dbReference type="InterPro" id="IPR027417">
    <property type="entry name" value="P-loop_NTPase"/>
</dbReference>
<evidence type="ECO:0000256" key="1">
    <source>
        <dbReference type="ARBA" id="ARBA00005771"/>
    </source>
</evidence>
<feature type="domain" description="Sulfotransferase" evidence="3">
    <location>
        <begin position="113"/>
        <end position="349"/>
    </location>
</feature>
<dbReference type="OrthoDB" id="4127714at2"/>
<reference evidence="4 5" key="1">
    <citation type="submission" date="2017-02" db="EMBL/GenBank/DDBJ databases">
        <authorList>
            <person name="Peterson S.W."/>
        </authorList>
    </citation>
    <scope>NUCLEOTIDE SEQUENCE [LARGE SCALE GENOMIC DNA]</scope>
    <source>
        <strain evidence="4 5">DSM 21481</strain>
    </source>
</reference>
<name>A0A1T5IAA1_9MICO</name>
<gene>
    <name evidence="4" type="ORF">SAMN04324258_0241</name>
</gene>
<dbReference type="AlphaFoldDB" id="A0A1T5IAA1"/>
<protein>
    <submittedName>
        <fullName evidence="4">Sulfotransferase domain-containing protein</fullName>
    </submittedName>
</protein>
<organism evidence="4 5">
    <name type="scientific">Krasilnikoviella flava</name>
    <dbReference type="NCBI Taxonomy" id="526729"/>
    <lineage>
        <taxon>Bacteria</taxon>
        <taxon>Bacillati</taxon>
        <taxon>Actinomycetota</taxon>
        <taxon>Actinomycetes</taxon>
        <taxon>Micrococcales</taxon>
        <taxon>Promicromonosporaceae</taxon>
        <taxon>Krasilnikoviella</taxon>
    </lineage>
</organism>
<proteinExistence type="inferred from homology"/>
<dbReference type="GO" id="GO:0008146">
    <property type="term" value="F:sulfotransferase activity"/>
    <property type="evidence" value="ECO:0007669"/>
    <property type="project" value="InterPro"/>
</dbReference>
<comment type="similarity">
    <text evidence="1">Belongs to the sulfotransferase 1 family.</text>
</comment>
<evidence type="ECO:0000256" key="2">
    <source>
        <dbReference type="ARBA" id="ARBA00022679"/>
    </source>
</evidence>
<dbReference type="EMBL" id="FUZQ01000001">
    <property type="protein sequence ID" value="SKC36116.1"/>
    <property type="molecule type" value="Genomic_DNA"/>
</dbReference>